<dbReference type="InterPro" id="IPR006016">
    <property type="entry name" value="UspA"/>
</dbReference>
<dbReference type="InterPro" id="IPR014729">
    <property type="entry name" value="Rossmann-like_a/b/a_fold"/>
</dbReference>
<dbReference type="Gene3D" id="3.40.50.620">
    <property type="entry name" value="HUPs"/>
    <property type="match status" value="1"/>
</dbReference>
<dbReference type="InterPro" id="IPR006015">
    <property type="entry name" value="Universal_stress_UspA"/>
</dbReference>
<dbReference type="Proteomes" id="UP000007347">
    <property type="component" value="Chromosome"/>
</dbReference>
<dbReference type="PANTHER" id="PTHR46268">
    <property type="entry name" value="STRESS RESPONSE PROTEIN NHAX"/>
    <property type="match status" value="1"/>
</dbReference>
<dbReference type="KEGG" id="dto:TOL2_C26860"/>
<dbReference type="STRING" id="651182.TOL2_C26860"/>
<protein>
    <submittedName>
        <fullName evidence="4">Universal stress protein family protein</fullName>
    </submittedName>
</protein>
<dbReference type="Pfam" id="PF00582">
    <property type="entry name" value="Usp"/>
    <property type="match status" value="1"/>
</dbReference>
<dbReference type="KEGG" id="dto:TOL2_C27610"/>
<dbReference type="KEGG" id="dto:TOL2_C27220"/>
<name>K0NA17_DESTT</name>
<sequence>MASKVKKMIFATDLSMGARYAFKHAVDIAVHLNAVITVLHVIENIPNELEFVDLIGEKKWKELRKKRYQDARDVLIDKKTERRLIEKTLKQLCTNMQNESAMPSELVEIEVKYGDTAKLIIDQVENGNCDMIVLAYHYRNLIKEVLPGQVTRKVLKHAKIPILLIPISHAG</sequence>
<dbReference type="HOGENOM" id="CLU_049301_11_2_7"/>
<dbReference type="CDD" id="cd00293">
    <property type="entry name" value="USP-like"/>
    <property type="match status" value="1"/>
</dbReference>
<dbReference type="EMBL" id="FO203503">
    <property type="protein sequence ID" value="CCK80864.1"/>
    <property type="molecule type" value="Genomic_DNA"/>
</dbReference>
<evidence type="ECO:0000259" key="2">
    <source>
        <dbReference type="Pfam" id="PF00582"/>
    </source>
</evidence>
<dbReference type="KEGG" id="dto:TOL2_C27420"/>
<feature type="domain" description="UspA" evidence="2">
    <location>
        <begin position="5"/>
        <end position="166"/>
    </location>
</feature>
<evidence type="ECO:0000256" key="1">
    <source>
        <dbReference type="ARBA" id="ARBA00008791"/>
    </source>
</evidence>
<keyword evidence="8" id="KW-1185">Reference proteome</keyword>
<dbReference type="OrthoDB" id="3217301at2"/>
<dbReference type="SUPFAM" id="SSF52402">
    <property type="entry name" value="Adenine nucleotide alpha hydrolases-like"/>
    <property type="match status" value="1"/>
</dbReference>
<evidence type="ECO:0000313" key="7">
    <source>
        <dbReference type="EMBL" id="CCK80921.1"/>
    </source>
</evidence>
<evidence type="ECO:0000313" key="3">
    <source>
        <dbReference type="EMBL" id="CCK80845.1"/>
    </source>
</evidence>
<dbReference type="AlphaFoldDB" id="K0NA17"/>
<dbReference type="RefSeq" id="WP_014958135.1">
    <property type="nucleotide sequence ID" value="NC_018645.1"/>
</dbReference>
<dbReference type="PRINTS" id="PR01438">
    <property type="entry name" value="UNVRSLSTRESS"/>
</dbReference>
<gene>
    <name evidence="3" type="ordered locus">TOL2_C26860</name>
    <name evidence="4" type="ordered locus">TOL2_C27050</name>
    <name evidence="5" type="ordered locus">TOL2_C27220</name>
    <name evidence="6" type="ordered locus">TOL2_C27420</name>
    <name evidence="7" type="ordered locus">TOL2_C27610</name>
</gene>
<dbReference type="EMBL" id="FO203503">
    <property type="protein sequence ID" value="CCK80881.1"/>
    <property type="molecule type" value="Genomic_DNA"/>
</dbReference>
<organism evidence="4 8">
    <name type="scientific">Desulfobacula toluolica (strain DSM 7467 / Tol2)</name>
    <dbReference type="NCBI Taxonomy" id="651182"/>
    <lineage>
        <taxon>Bacteria</taxon>
        <taxon>Pseudomonadati</taxon>
        <taxon>Thermodesulfobacteriota</taxon>
        <taxon>Desulfobacteria</taxon>
        <taxon>Desulfobacterales</taxon>
        <taxon>Desulfobacteraceae</taxon>
        <taxon>Desulfobacula</taxon>
    </lineage>
</organism>
<evidence type="ECO:0000313" key="5">
    <source>
        <dbReference type="EMBL" id="CCK80881.1"/>
    </source>
</evidence>
<dbReference type="KEGG" id="dto:TOL2_C27050"/>
<evidence type="ECO:0000313" key="8">
    <source>
        <dbReference type="Proteomes" id="UP000007347"/>
    </source>
</evidence>
<dbReference type="EMBL" id="FO203503">
    <property type="protein sequence ID" value="CCK80902.1"/>
    <property type="molecule type" value="Genomic_DNA"/>
</dbReference>
<evidence type="ECO:0000313" key="4">
    <source>
        <dbReference type="EMBL" id="CCK80864.1"/>
    </source>
</evidence>
<comment type="similarity">
    <text evidence="1">Belongs to the universal stress protein A family.</text>
</comment>
<reference evidence="4 8" key="1">
    <citation type="journal article" date="2013" name="Environ. Microbiol.">
        <title>Complete genome, catabolic sub-proteomes and key-metabolites of Desulfobacula toluolica Tol2, a marine, aromatic compound-degrading, sulfate-reducing bacterium.</title>
        <authorList>
            <person name="Wohlbrand L."/>
            <person name="Jacob J.H."/>
            <person name="Kube M."/>
            <person name="Mussmann M."/>
            <person name="Jarling R."/>
            <person name="Beck A."/>
            <person name="Amann R."/>
            <person name="Wilkes H."/>
            <person name="Reinhardt R."/>
            <person name="Rabus R."/>
        </authorList>
    </citation>
    <scope>NUCLEOTIDE SEQUENCE [LARGE SCALE GENOMIC DNA]</scope>
    <source>
        <strain evidence="8">DSM 7467 / Tol2</strain>
        <strain evidence="4">Tol2</strain>
    </source>
</reference>
<dbReference type="EMBL" id="FO203503">
    <property type="protein sequence ID" value="CCK80845.1"/>
    <property type="molecule type" value="Genomic_DNA"/>
</dbReference>
<dbReference type="EMBL" id="FO203503">
    <property type="protein sequence ID" value="CCK80921.1"/>
    <property type="molecule type" value="Genomic_DNA"/>
</dbReference>
<evidence type="ECO:0000313" key="6">
    <source>
        <dbReference type="EMBL" id="CCK80902.1"/>
    </source>
</evidence>
<proteinExistence type="inferred from homology"/>
<accession>K0NA17</accession>
<dbReference type="PANTHER" id="PTHR46268:SF6">
    <property type="entry name" value="UNIVERSAL STRESS PROTEIN UP12"/>
    <property type="match status" value="1"/>
</dbReference>